<evidence type="ECO:0000313" key="2">
    <source>
        <dbReference type="EMBL" id="PNX68171.1"/>
    </source>
</evidence>
<feature type="non-terminal residue" evidence="2">
    <location>
        <position position="1"/>
    </location>
</feature>
<evidence type="ECO:0000256" key="1">
    <source>
        <dbReference type="SAM" id="MobiDB-lite"/>
    </source>
</evidence>
<dbReference type="EMBL" id="ASHM01223205">
    <property type="protein sequence ID" value="PNX68171.1"/>
    <property type="molecule type" value="Genomic_DNA"/>
</dbReference>
<accession>A0A2K3KPD8</accession>
<dbReference type="Proteomes" id="UP000236291">
    <property type="component" value="Unassembled WGS sequence"/>
</dbReference>
<protein>
    <submittedName>
        <fullName evidence="2">Uncharacterized protein</fullName>
    </submittedName>
</protein>
<feature type="compositionally biased region" description="Polar residues" evidence="1">
    <location>
        <begin position="45"/>
        <end position="61"/>
    </location>
</feature>
<sequence>WFCLFQPQNSAQVIPQDEPALNKAAEGVVEGPSDAHPKDVAEKISSPQPLETAIPTETSSPPQAPGSPHRAFEDD</sequence>
<feature type="region of interest" description="Disordered" evidence="1">
    <location>
        <begin position="1"/>
        <end position="75"/>
    </location>
</feature>
<feature type="non-terminal residue" evidence="2">
    <location>
        <position position="75"/>
    </location>
</feature>
<organism evidence="2 3">
    <name type="scientific">Trifolium pratense</name>
    <name type="common">Red clover</name>
    <dbReference type="NCBI Taxonomy" id="57577"/>
    <lineage>
        <taxon>Eukaryota</taxon>
        <taxon>Viridiplantae</taxon>
        <taxon>Streptophyta</taxon>
        <taxon>Embryophyta</taxon>
        <taxon>Tracheophyta</taxon>
        <taxon>Spermatophyta</taxon>
        <taxon>Magnoliopsida</taxon>
        <taxon>eudicotyledons</taxon>
        <taxon>Gunneridae</taxon>
        <taxon>Pentapetalae</taxon>
        <taxon>rosids</taxon>
        <taxon>fabids</taxon>
        <taxon>Fabales</taxon>
        <taxon>Fabaceae</taxon>
        <taxon>Papilionoideae</taxon>
        <taxon>50 kb inversion clade</taxon>
        <taxon>NPAAA clade</taxon>
        <taxon>Hologalegina</taxon>
        <taxon>IRL clade</taxon>
        <taxon>Trifolieae</taxon>
        <taxon>Trifolium</taxon>
    </lineage>
</organism>
<reference evidence="2 3" key="2">
    <citation type="journal article" date="2017" name="Front. Plant Sci.">
        <title>Gene Classification and Mining of Molecular Markers Useful in Red Clover (Trifolium pratense) Breeding.</title>
        <authorList>
            <person name="Istvanek J."/>
            <person name="Dluhosova J."/>
            <person name="Dluhos P."/>
            <person name="Patkova L."/>
            <person name="Nedelnik J."/>
            <person name="Repkova J."/>
        </authorList>
    </citation>
    <scope>NUCLEOTIDE SEQUENCE [LARGE SCALE GENOMIC DNA]</scope>
    <source>
        <strain evidence="3">cv. Tatra</strain>
        <tissue evidence="2">Young leaves</tissue>
    </source>
</reference>
<evidence type="ECO:0000313" key="3">
    <source>
        <dbReference type="Proteomes" id="UP000236291"/>
    </source>
</evidence>
<dbReference type="AlphaFoldDB" id="A0A2K3KPD8"/>
<reference evidence="2 3" key="1">
    <citation type="journal article" date="2014" name="Am. J. Bot.">
        <title>Genome assembly and annotation for red clover (Trifolium pratense; Fabaceae).</title>
        <authorList>
            <person name="Istvanek J."/>
            <person name="Jaros M."/>
            <person name="Krenek A."/>
            <person name="Repkova J."/>
        </authorList>
    </citation>
    <scope>NUCLEOTIDE SEQUENCE [LARGE SCALE GENOMIC DNA]</scope>
    <source>
        <strain evidence="3">cv. Tatra</strain>
        <tissue evidence="2">Young leaves</tissue>
    </source>
</reference>
<proteinExistence type="predicted"/>
<comment type="caution">
    <text evidence="2">The sequence shown here is derived from an EMBL/GenBank/DDBJ whole genome shotgun (WGS) entry which is preliminary data.</text>
</comment>
<name>A0A2K3KPD8_TRIPR</name>
<gene>
    <name evidence="2" type="ORF">L195_g063859</name>
</gene>
<feature type="compositionally biased region" description="Basic and acidic residues" evidence="1">
    <location>
        <begin position="33"/>
        <end position="42"/>
    </location>
</feature>
<feature type="compositionally biased region" description="Polar residues" evidence="1">
    <location>
        <begin position="1"/>
        <end position="13"/>
    </location>
</feature>